<dbReference type="InterPro" id="IPR045584">
    <property type="entry name" value="Pilin-like"/>
</dbReference>
<proteinExistence type="predicted"/>
<organism evidence="2 3">
    <name type="scientific">Candidatus Portnoybacteria bacterium CG11_big_fil_rev_8_21_14_0_20_44_10</name>
    <dbReference type="NCBI Taxonomy" id="1974818"/>
    <lineage>
        <taxon>Bacteria</taxon>
        <taxon>Candidatus Portnoyibacteriota</taxon>
    </lineage>
</organism>
<dbReference type="AlphaFoldDB" id="A0A2H0KQT2"/>
<dbReference type="PROSITE" id="PS00409">
    <property type="entry name" value="PROKAR_NTER_METHYL"/>
    <property type="match status" value="1"/>
</dbReference>
<protein>
    <recommendedName>
        <fullName evidence="4">Prepilin-type N-terminal cleavage/methylation domain-containing protein</fullName>
    </recommendedName>
</protein>
<dbReference type="NCBIfam" id="TIGR02532">
    <property type="entry name" value="IV_pilin_GFxxxE"/>
    <property type="match status" value="1"/>
</dbReference>
<evidence type="ECO:0000313" key="2">
    <source>
        <dbReference type="EMBL" id="PIQ74467.1"/>
    </source>
</evidence>
<dbReference type="SUPFAM" id="SSF54523">
    <property type="entry name" value="Pili subunits"/>
    <property type="match status" value="1"/>
</dbReference>
<keyword evidence="1" id="KW-1133">Transmembrane helix</keyword>
<sequence>MTKQEAKKAIKKDLQLICVEDRRLLSGFTLIELLVTISIMAIVFGTIAGIFMSVTNAQRKIIGMANVQGSASFMLESLAKEVRMSVINSSLAADVLLATLTIKNSQGEDVTYTFDSANKRLLRSAGLNPPQAVNPDNISVTGNFYIKRTFFPHRNKVTFFLRAESKNANSAQGTVMDLETSMTPRGQQE</sequence>
<dbReference type="Proteomes" id="UP000231550">
    <property type="component" value="Unassembled WGS sequence"/>
</dbReference>
<evidence type="ECO:0000256" key="1">
    <source>
        <dbReference type="SAM" id="Phobius"/>
    </source>
</evidence>
<reference evidence="2 3" key="1">
    <citation type="submission" date="2017-09" db="EMBL/GenBank/DDBJ databases">
        <title>Depth-based differentiation of microbial function through sediment-hosted aquifers and enrichment of novel symbionts in the deep terrestrial subsurface.</title>
        <authorList>
            <person name="Probst A.J."/>
            <person name="Ladd B."/>
            <person name="Jarett J.K."/>
            <person name="Geller-Mcgrath D.E."/>
            <person name="Sieber C.M."/>
            <person name="Emerson J.B."/>
            <person name="Anantharaman K."/>
            <person name="Thomas B.C."/>
            <person name="Malmstrom R."/>
            <person name="Stieglmeier M."/>
            <person name="Klingl A."/>
            <person name="Woyke T."/>
            <person name="Ryan C.M."/>
            <person name="Banfield J.F."/>
        </authorList>
    </citation>
    <scope>NUCLEOTIDE SEQUENCE [LARGE SCALE GENOMIC DNA]</scope>
    <source>
        <strain evidence="2">CG11_big_fil_rev_8_21_14_0_20_44_10</strain>
    </source>
</reference>
<feature type="transmembrane region" description="Helical" evidence="1">
    <location>
        <begin position="33"/>
        <end position="54"/>
    </location>
</feature>
<keyword evidence="1" id="KW-0472">Membrane</keyword>
<evidence type="ECO:0000313" key="3">
    <source>
        <dbReference type="Proteomes" id="UP000231550"/>
    </source>
</evidence>
<dbReference type="EMBL" id="PCVN01000050">
    <property type="protein sequence ID" value="PIQ74467.1"/>
    <property type="molecule type" value="Genomic_DNA"/>
</dbReference>
<gene>
    <name evidence="2" type="ORF">COV85_01945</name>
</gene>
<dbReference type="InterPro" id="IPR012902">
    <property type="entry name" value="N_methyl_site"/>
</dbReference>
<name>A0A2H0KQT2_9BACT</name>
<comment type="caution">
    <text evidence="2">The sequence shown here is derived from an EMBL/GenBank/DDBJ whole genome shotgun (WGS) entry which is preliminary data.</text>
</comment>
<dbReference type="Gene3D" id="3.30.700.10">
    <property type="entry name" value="Glycoprotein, Type 4 Pilin"/>
    <property type="match status" value="1"/>
</dbReference>
<dbReference type="Pfam" id="PF07963">
    <property type="entry name" value="N_methyl"/>
    <property type="match status" value="1"/>
</dbReference>
<keyword evidence="1" id="KW-0812">Transmembrane</keyword>
<evidence type="ECO:0008006" key="4">
    <source>
        <dbReference type="Google" id="ProtNLM"/>
    </source>
</evidence>
<accession>A0A2H0KQT2</accession>